<sequence length="157" mass="17182">MRLNKQVICASDRPGSGSFRPMAMSEGEAPRHHEPRVLIVDDEYFVAWHLESLLQDLEFDVCGIAGDCESAVKSAIDFAPDLILMDVNLGGGPDGVETVRRIFQRRQVPVIFITAYTDEANLTRIRQAAPAAAILSKPVSPEVLQAAVRRALPREGG</sequence>
<dbReference type="PROSITE" id="PS50110">
    <property type="entry name" value="RESPONSE_REGULATORY"/>
    <property type="match status" value="1"/>
</dbReference>
<accession>A0A0F9TCR4</accession>
<proteinExistence type="predicted"/>
<dbReference type="InterPro" id="IPR001789">
    <property type="entry name" value="Sig_transdc_resp-reg_receiver"/>
</dbReference>
<dbReference type="SMART" id="SM00448">
    <property type="entry name" value="REC"/>
    <property type="match status" value="1"/>
</dbReference>
<dbReference type="EMBL" id="LAZR01000253">
    <property type="protein sequence ID" value="KKN79055.1"/>
    <property type="molecule type" value="Genomic_DNA"/>
</dbReference>
<keyword evidence="1" id="KW-0597">Phosphoprotein</keyword>
<dbReference type="GO" id="GO:0000160">
    <property type="term" value="P:phosphorelay signal transduction system"/>
    <property type="evidence" value="ECO:0007669"/>
    <property type="project" value="InterPro"/>
</dbReference>
<dbReference type="PANTHER" id="PTHR44591:SF3">
    <property type="entry name" value="RESPONSE REGULATORY DOMAIN-CONTAINING PROTEIN"/>
    <property type="match status" value="1"/>
</dbReference>
<dbReference type="CDD" id="cd17534">
    <property type="entry name" value="REC_DC-like"/>
    <property type="match status" value="1"/>
</dbReference>
<dbReference type="InterPro" id="IPR050595">
    <property type="entry name" value="Bact_response_regulator"/>
</dbReference>
<dbReference type="InterPro" id="IPR011006">
    <property type="entry name" value="CheY-like_superfamily"/>
</dbReference>
<feature type="domain" description="Response regulatory" evidence="2">
    <location>
        <begin position="36"/>
        <end position="152"/>
    </location>
</feature>
<evidence type="ECO:0000259" key="2">
    <source>
        <dbReference type="PROSITE" id="PS50110"/>
    </source>
</evidence>
<evidence type="ECO:0000256" key="1">
    <source>
        <dbReference type="ARBA" id="ARBA00022553"/>
    </source>
</evidence>
<dbReference type="PANTHER" id="PTHR44591">
    <property type="entry name" value="STRESS RESPONSE REGULATOR PROTEIN 1"/>
    <property type="match status" value="1"/>
</dbReference>
<name>A0A0F9TCR4_9ZZZZ</name>
<dbReference type="SUPFAM" id="SSF52172">
    <property type="entry name" value="CheY-like"/>
    <property type="match status" value="1"/>
</dbReference>
<dbReference type="Pfam" id="PF00072">
    <property type="entry name" value="Response_reg"/>
    <property type="match status" value="1"/>
</dbReference>
<dbReference type="Gene3D" id="3.40.50.2300">
    <property type="match status" value="1"/>
</dbReference>
<comment type="caution">
    <text evidence="3">The sequence shown here is derived from an EMBL/GenBank/DDBJ whole genome shotgun (WGS) entry which is preliminary data.</text>
</comment>
<dbReference type="AlphaFoldDB" id="A0A0F9TCR4"/>
<reference evidence="3" key="1">
    <citation type="journal article" date="2015" name="Nature">
        <title>Complex archaea that bridge the gap between prokaryotes and eukaryotes.</title>
        <authorList>
            <person name="Spang A."/>
            <person name="Saw J.H."/>
            <person name="Jorgensen S.L."/>
            <person name="Zaremba-Niedzwiedzka K."/>
            <person name="Martijn J."/>
            <person name="Lind A.E."/>
            <person name="van Eijk R."/>
            <person name="Schleper C."/>
            <person name="Guy L."/>
            <person name="Ettema T.J."/>
        </authorList>
    </citation>
    <scope>NUCLEOTIDE SEQUENCE</scope>
</reference>
<protein>
    <recommendedName>
        <fullName evidence="2">Response regulatory domain-containing protein</fullName>
    </recommendedName>
</protein>
<evidence type="ECO:0000313" key="3">
    <source>
        <dbReference type="EMBL" id="KKN79055.1"/>
    </source>
</evidence>
<organism evidence="3">
    <name type="scientific">marine sediment metagenome</name>
    <dbReference type="NCBI Taxonomy" id="412755"/>
    <lineage>
        <taxon>unclassified sequences</taxon>
        <taxon>metagenomes</taxon>
        <taxon>ecological metagenomes</taxon>
    </lineage>
</organism>
<gene>
    <name evidence="3" type="ORF">LCGC14_0343830</name>
</gene>